<evidence type="ECO:0000313" key="4">
    <source>
        <dbReference type="EMBL" id="GAQ85561.1"/>
    </source>
</evidence>
<gene>
    <name evidence="4" type="ORF">KFL_002410120</name>
</gene>
<feature type="region of interest" description="Disordered" evidence="2">
    <location>
        <begin position="80"/>
        <end position="119"/>
    </location>
</feature>
<organism evidence="4 5">
    <name type="scientific">Klebsormidium nitens</name>
    <name type="common">Green alga</name>
    <name type="synonym">Ulothrix nitens</name>
    <dbReference type="NCBI Taxonomy" id="105231"/>
    <lineage>
        <taxon>Eukaryota</taxon>
        <taxon>Viridiplantae</taxon>
        <taxon>Streptophyta</taxon>
        <taxon>Klebsormidiophyceae</taxon>
        <taxon>Klebsormidiales</taxon>
        <taxon>Klebsormidiaceae</taxon>
        <taxon>Klebsormidium</taxon>
    </lineage>
</organism>
<feature type="domain" description="Complex 1 LYR protein" evidence="3">
    <location>
        <begin position="9"/>
        <end position="66"/>
    </location>
</feature>
<dbReference type="STRING" id="105231.A0A1Y1I8U5"/>
<dbReference type="Pfam" id="PF05347">
    <property type="entry name" value="Complex1_LYR"/>
    <property type="match status" value="1"/>
</dbReference>
<evidence type="ECO:0000259" key="3">
    <source>
        <dbReference type="Pfam" id="PF05347"/>
    </source>
</evidence>
<dbReference type="AlphaFoldDB" id="A0A1Y1I8U5"/>
<dbReference type="PANTHER" id="PTHR14273:SF0">
    <property type="entry name" value="LYR MOTIF-CONTAINING PROTEIN 1"/>
    <property type="match status" value="1"/>
</dbReference>
<name>A0A1Y1I8U5_KLENI</name>
<dbReference type="OrthoDB" id="275715at2759"/>
<sequence>MGSPALRSQALSLYRRILRAARTWPGPQEEVNYIRNEAQSTFRQNRALDDATEIGKQIEEGEHRLEYALHYHIPYPRLHNLPTGTFQRSRHRKAKPAYEPPSMAMGSLKDLENEQGASR</sequence>
<accession>A0A1Y1I8U5</accession>
<dbReference type="CDD" id="cd20261">
    <property type="entry name" value="Complex1_LYR_LYRM1"/>
    <property type="match status" value="1"/>
</dbReference>
<dbReference type="InterPro" id="IPR045294">
    <property type="entry name" value="Complex1_LYR_LYRM1"/>
</dbReference>
<evidence type="ECO:0000256" key="2">
    <source>
        <dbReference type="SAM" id="MobiDB-lite"/>
    </source>
</evidence>
<evidence type="ECO:0000313" key="5">
    <source>
        <dbReference type="Proteomes" id="UP000054558"/>
    </source>
</evidence>
<proteinExistence type="inferred from homology"/>
<dbReference type="PANTHER" id="PTHR14273">
    <property type="entry name" value="LYR MOTIF-CONTAINING PROTEIN 1"/>
    <property type="match status" value="1"/>
</dbReference>
<dbReference type="OMA" id="KNWQSAS"/>
<keyword evidence="5" id="KW-1185">Reference proteome</keyword>
<dbReference type="InterPro" id="IPR008011">
    <property type="entry name" value="Complex1_LYR_dom"/>
</dbReference>
<dbReference type="EMBL" id="DF237190">
    <property type="protein sequence ID" value="GAQ85561.1"/>
    <property type="molecule type" value="Genomic_DNA"/>
</dbReference>
<reference evidence="4 5" key="1">
    <citation type="journal article" date="2014" name="Nat. Commun.">
        <title>Klebsormidium flaccidum genome reveals primary factors for plant terrestrial adaptation.</title>
        <authorList>
            <person name="Hori K."/>
            <person name="Maruyama F."/>
            <person name="Fujisawa T."/>
            <person name="Togashi T."/>
            <person name="Yamamoto N."/>
            <person name="Seo M."/>
            <person name="Sato S."/>
            <person name="Yamada T."/>
            <person name="Mori H."/>
            <person name="Tajima N."/>
            <person name="Moriyama T."/>
            <person name="Ikeuchi M."/>
            <person name="Watanabe M."/>
            <person name="Wada H."/>
            <person name="Kobayashi K."/>
            <person name="Saito M."/>
            <person name="Masuda T."/>
            <person name="Sasaki-Sekimoto Y."/>
            <person name="Mashiguchi K."/>
            <person name="Awai K."/>
            <person name="Shimojima M."/>
            <person name="Masuda S."/>
            <person name="Iwai M."/>
            <person name="Nobusawa T."/>
            <person name="Narise T."/>
            <person name="Kondo S."/>
            <person name="Saito H."/>
            <person name="Sato R."/>
            <person name="Murakawa M."/>
            <person name="Ihara Y."/>
            <person name="Oshima-Yamada Y."/>
            <person name="Ohtaka K."/>
            <person name="Satoh M."/>
            <person name="Sonobe K."/>
            <person name="Ishii M."/>
            <person name="Ohtani R."/>
            <person name="Kanamori-Sato M."/>
            <person name="Honoki R."/>
            <person name="Miyazaki D."/>
            <person name="Mochizuki H."/>
            <person name="Umetsu J."/>
            <person name="Higashi K."/>
            <person name="Shibata D."/>
            <person name="Kamiya Y."/>
            <person name="Sato N."/>
            <person name="Nakamura Y."/>
            <person name="Tabata S."/>
            <person name="Ida S."/>
            <person name="Kurokawa K."/>
            <person name="Ohta H."/>
        </authorList>
    </citation>
    <scope>NUCLEOTIDE SEQUENCE [LARGE SCALE GENOMIC DNA]</scope>
    <source>
        <strain evidence="4 5">NIES-2285</strain>
    </source>
</reference>
<evidence type="ECO:0000256" key="1">
    <source>
        <dbReference type="ARBA" id="ARBA00009508"/>
    </source>
</evidence>
<dbReference type="Proteomes" id="UP000054558">
    <property type="component" value="Unassembled WGS sequence"/>
</dbReference>
<comment type="similarity">
    <text evidence="1">Belongs to the complex I LYR family.</text>
</comment>
<dbReference type="InterPro" id="IPR040330">
    <property type="entry name" value="LYRM1"/>
</dbReference>
<protein>
    <recommendedName>
        <fullName evidence="3">Complex 1 LYR protein domain-containing protein</fullName>
    </recommendedName>
</protein>